<feature type="non-terminal residue" evidence="1">
    <location>
        <position position="1"/>
    </location>
</feature>
<accession>A0AAN6XN33</accession>
<protein>
    <submittedName>
        <fullName evidence="1">Uncharacterized protein</fullName>
    </submittedName>
</protein>
<comment type="caution">
    <text evidence="1">The sequence shown here is derived from an EMBL/GenBank/DDBJ whole genome shotgun (WGS) entry which is preliminary data.</text>
</comment>
<name>A0AAN6XN33_9PEZI</name>
<evidence type="ECO:0000313" key="1">
    <source>
        <dbReference type="EMBL" id="KAK4202606.1"/>
    </source>
</evidence>
<reference evidence="1" key="2">
    <citation type="submission" date="2023-05" db="EMBL/GenBank/DDBJ databases">
        <authorList>
            <consortium name="Lawrence Berkeley National Laboratory"/>
            <person name="Steindorff A."/>
            <person name="Hensen N."/>
            <person name="Bonometti L."/>
            <person name="Westerberg I."/>
            <person name="Brannstrom I.O."/>
            <person name="Guillou S."/>
            <person name="Cros-Aarteil S."/>
            <person name="Calhoun S."/>
            <person name="Haridas S."/>
            <person name="Kuo A."/>
            <person name="Mondo S."/>
            <person name="Pangilinan J."/>
            <person name="Riley R."/>
            <person name="Labutti K."/>
            <person name="Andreopoulos B."/>
            <person name="Lipzen A."/>
            <person name="Chen C."/>
            <person name="Yanf M."/>
            <person name="Daum C."/>
            <person name="Ng V."/>
            <person name="Clum A."/>
            <person name="Ohm R."/>
            <person name="Martin F."/>
            <person name="Silar P."/>
            <person name="Natvig D."/>
            <person name="Lalanne C."/>
            <person name="Gautier V."/>
            <person name="Ament-Velasquez S.L."/>
            <person name="Kruys A."/>
            <person name="Hutchinson M.I."/>
            <person name="Powell A.J."/>
            <person name="Barry K."/>
            <person name="Miller A.N."/>
            <person name="Grigoriev I.V."/>
            <person name="Debuchy R."/>
            <person name="Gladieux P."/>
            <person name="Thoren M.H."/>
            <person name="Johannesson H."/>
        </authorList>
    </citation>
    <scope>NUCLEOTIDE SEQUENCE</scope>
    <source>
        <strain evidence="1">CBS 315.58</strain>
    </source>
</reference>
<keyword evidence="2" id="KW-1185">Reference proteome</keyword>
<reference evidence="1" key="1">
    <citation type="journal article" date="2023" name="Mol. Phylogenet. Evol.">
        <title>Genome-scale phylogeny and comparative genomics of the fungal order Sordariales.</title>
        <authorList>
            <person name="Hensen N."/>
            <person name="Bonometti L."/>
            <person name="Westerberg I."/>
            <person name="Brannstrom I.O."/>
            <person name="Guillou S."/>
            <person name="Cros-Aarteil S."/>
            <person name="Calhoun S."/>
            <person name="Haridas S."/>
            <person name="Kuo A."/>
            <person name="Mondo S."/>
            <person name="Pangilinan J."/>
            <person name="Riley R."/>
            <person name="LaButti K."/>
            <person name="Andreopoulos B."/>
            <person name="Lipzen A."/>
            <person name="Chen C."/>
            <person name="Yan M."/>
            <person name="Daum C."/>
            <person name="Ng V."/>
            <person name="Clum A."/>
            <person name="Steindorff A."/>
            <person name="Ohm R.A."/>
            <person name="Martin F."/>
            <person name="Silar P."/>
            <person name="Natvig D.O."/>
            <person name="Lalanne C."/>
            <person name="Gautier V."/>
            <person name="Ament-Velasquez S.L."/>
            <person name="Kruys A."/>
            <person name="Hutchinson M.I."/>
            <person name="Powell A.J."/>
            <person name="Barry K."/>
            <person name="Miller A.N."/>
            <person name="Grigoriev I.V."/>
            <person name="Debuchy R."/>
            <person name="Gladieux P."/>
            <person name="Hiltunen Thoren M."/>
            <person name="Johannesson H."/>
        </authorList>
    </citation>
    <scope>NUCLEOTIDE SEQUENCE</scope>
    <source>
        <strain evidence="1">CBS 315.58</strain>
    </source>
</reference>
<evidence type="ECO:0000313" key="2">
    <source>
        <dbReference type="Proteomes" id="UP001303160"/>
    </source>
</evidence>
<dbReference type="Proteomes" id="UP001303160">
    <property type="component" value="Unassembled WGS sequence"/>
</dbReference>
<feature type="non-terminal residue" evidence="1">
    <location>
        <position position="205"/>
    </location>
</feature>
<proteinExistence type="predicted"/>
<dbReference type="AlphaFoldDB" id="A0AAN6XN33"/>
<dbReference type="EMBL" id="MU863896">
    <property type="protein sequence ID" value="KAK4202606.1"/>
    <property type="molecule type" value="Genomic_DNA"/>
</dbReference>
<organism evidence="1 2">
    <name type="scientific">Triangularia verruculosa</name>
    <dbReference type="NCBI Taxonomy" id="2587418"/>
    <lineage>
        <taxon>Eukaryota</taxon>
        <taxon>Fungi</taxon>
        <taxon>Dikarya</taxon>
        <taxon>Ascomycota</taxon>
        <taxon>Pezizomycotina</taxon>
        <taxon>Sordariomycetes</taxon>
        <taxon>Sordariomycetidae</taxon>
        <taxon>Sordariales</taxon>
        <taxon>Podosporaceae</taxon>
        <taxon>Triangularia</taxon>
    </lineage>
</organism>
<gene>
    <name evidence="1" type="ORF">QBC40DRAFT_150835</name>
</gene>
<sequence>PQYVCLHNYIYRRWFRPYRSEIEGGRFLCKFFSLRDGLDSRYADSNHLDPTQDAIDEFVSLNRALCGAIEAFPTLYLTEPLVPRKHESNTERGYRKFLIENKTQQRYLLQHLFKALLMIIPPVRCAFQPSAEMGGNPVFLVRTGVEGDLSAPIDFNAIPQGRLLASATELKKNVVKVSLETAVDFVMALEAREVAAVGLRPDPAV</sequence>